<dbReference type="PANTHER" id="PTHR21192:SF2">
    <property type="entry name" value="NADH DEHYDROGENASE [UBIQUINONE] 1 ALPHA SUBCOMPLEX ASSEMBLY FACTOR 3"/>
    <property type="match status" value="1"/>
</dbReference>
<dbReference type="Pfam" id="PF04430">
    <property type="entry name" value="DUF498"/>
    <property type="match status" value="1"/>
</dbReference>
<organism evidence="1 2">
    <name type="scientific">Celeribacter marinus</name>
    <dbReference type="NCBI Taxonomy" id="1397108"/>
    <lineage>
        <taxon>Bacteria</taxon>
        <taxon>Pseudomonadati</taxon>
        <taxon>Pseudomonadota</taxon>
        <taxon>Alphaproteobacteria</taxon>
        <taxon>Rhodobacterales</taxon>
        <taxon>Roseobacteraceae</taxon>
        <taxon>Celeribacter</taxon>
    </lineage>
</organism>
<dbReference type="PANTHER" id="PTHR21192">
    <property type="entry name" value="NUCLEAR PROTEIN E3-3"/>
    <property type="match status" value="1"/>
</dbReference>
<gene>
    <name evidence="1" type="ORF">IMCC12053_699</name>
</gene>
<dbReference type="CDD" id="cd00248">
    <property type="entry name" value="Mth938-like"/>
    <property type="match status" value="1"/>
</dbReference>
<dbReference type="EMBL" id="CP012023">
    <property type="protein sequence ID" value="ALI54647.1"/>
    <property type="molecule type" value="Genomic_DNA"/>
</dbReference>
<evidence type="ECO:0000313" key="1">
    <source>
        <dbReference type="EMBL" id="ALI54647.1"/>
    </source>
</evidence>
<dbReference type="STRING" id="1397108.IMCC12053_699"/>
<keyword evidence="2" id="KW-1185">Reference proteome</keyword>
<accession>A0A0P0A882</accession>
<dbReference type="Proteomes" id="UP000064920">
    <property type="component" value="Chromosome"/>
</dbReference>
<proteinExistence type="predicted"/>
<dbReference type="KEGG" id="cmar:IMCC12053_699"/>
<sequence>MQINDMPFEDAVPIDGYGPNFFRVKGVVHEGAMMLMGASATQWGGYDDVAPLLALAGRVDFILFGTGEEMAHLPPALRQQLDTAGIGAEFMATPTACRSYNILASEGRRVAVALLPV</sequence>
<dbReference type="OrthoDB" id="7351393at2"/>
<dbReference type="PATRIC" id="fig|1397108.4.peg.724"/>
<reference evidence="1 2" key="1">
    <citation type="submission" date="2015-05" db="EMBL/GenBank/DDBJ databases">
        <authorList>
            <person name="Wang D.B."/>
            <person name="Wang M."/>
        </authorList>
    </citation>
    <scope>NUCLEOTIDE SEQUENCE [LARGE SCALE GENOMIC DNA]</scope>
    <source>
        <strain evidence="1 2">IMCC 12053</strain>
    </source>
</reference>
<dbReference type="InterPro" id="IPR036748">
    <property type="entry name" value="MTH938-like_sf"/>
</dbReference>
<protein>
    <submittedName>
        <fullName evidence="1">Uncharacterized protein</fullName>
    </submittedName>
</protein>
<dbReference type="SUPFAM" id="SSF64076">
    <property type="entry name" value="MTH938-like"/>
    <property type="match status" value="1"/>
</dbReference>
<evidence type="ECO:0000313" key="2">
    <source>
        <dbReference type="Proteomes" id="UP000064920"/>
    </source>
</evidence>
<dbReference type="RefSeq" id="WP_062215736.1">
    <property type="nucleotide sequence ID" value="NZ_CP012023.1"/>
</dbReference>
<dbReference type="AlphaFoldDB" id="A0A0P0A882"/>
<name>A0A0P0A882_9RHOB</name>
<dbReference type="InterPro" id="IPR007523">
    <property type="entry name" value="NDUFAF3/AAMDC"/>
</dbReference>
<dbReference type="Gene3D" id="3.40.1230.10">
    <property type="entry name" value="MTH938-like"/>
    <property type="match status" value="1"/>
</dbReference>